<dbReference type="OrthoDB" id="7933911at2"/>
<accession>A0A964T4D7</accession>
<organism evidence="1 2">
    <name type="scientific">Propylenella binzhouense</name>
    <dbReference type="NCBI Taxonomy" id="2555902"/>
    <lineage>
        <taxon>Bacteria</taxon>
        <taxon>Pseudomonadati</taxon>
        <taxon>Pseudomonadota</taxon>
        <taxon>Alphaproteobacteria</taxon>
        <taxon>Hyphomicrobiales</taxon>
        <taxon>Propylenellaceae</taxon>
        <taxon>Propylenella</taxon>
    </lineage>
</organism>
<dbReference type="InterPro" id="IPR025148">
    <property type="entry name" value="AtzG-like"/>
</dbReference>
<evidence type="ECO:0000313" key="2">
    <source>
        <dbReference type="Proteomes" id="UP000773614"/>
    </source>
</evidence>
<proteinExistence type="predicted"/>
<name>A0A964T4D7_9HYPH</name>
<comment type="caution">
    <text evidence="1">The sequence shown here is derived from an EMBL/GenBank/DDBJ whole genome shotgun (WGS) entry which is preliminary data.</text>
</comment>
<dbReference type="Pfam" id="PF13318">
    <property type="entry name" value="AtzG-like"/>
    <property type="match status" value="1"/>
</dbReference>
<dbReference type="RefSeq" id="WP_161140611.1">
    <property type="nucleotide sequence ID" value="NZ_SPKJ01000032.1"/>
</dbReference>
<gene>
    <name evidence="1" type="ORF">E4O86_11125</name>
</gene>
<dbReference type="Proteomes" id="UP000773614">
    <property type="component" value="Unassembled WGS sequence"/>
</dbReference>
<dbReference type="EMBL" id="SPKJ01000032">
    <property type="protein sequence ID" value="MYZ48263.1"/>
    <property type="molecule type" value="Genomic_DNA"/>
</dbReference>
<sequence length="61" mass="6413">MSESFDAAAHCDHMAAVMGLPVAPEWRAGVIANLEATSAMAAFVLSFPLDDHVEPAPVFEA</sequence>
<protein>
    <submittedName>
        <fullName evidence="1">DUF4089 domain-containing protein</fullName>
    </submittedName>
</protein>
<keyword evidence="2" id="KW-1185">Reference proteome</keyword>
<evidence type="ECO:0000313" key="1">
    <source>
        <dbReference type="EMBL" id="MYZ48263.1"/>
    </source>
</evidence>
<reference evidence="1" key="1">
    <citation type="submission" date="2019-03" db="EMBL/GenBank/DDBJ databases">
        <title>Afifella sp. nov., isolated from activated sludge.</title>
        <authorList>
            <person name="Li Q."/>
            <person name="Liu Y."/>
        </authorList>
    </citation>
    <scope>NUCLEOTIDE SEQUENCE</scope>
    <source>
        <strain evidence="1">L72</strain>
    </source>
</reference>
<dbReference type="AlphaFoldDB" id="A0A964T4D7"/>